<accession>A0AA85KLM7</accession>
<protein>
    <submittedName>
        <fullName evidence="3">Uncharacterized protein</fullName>
    </submittedName>
</protein>
<feature type="compositionally biased region" description="Polar residues" evidence="1">
    <location>
        <begin position="43"/>
        <end position="58"/>
    </location>
</feature>
<evidence type="ECO:0000313" key="2">
    <source>
        <dbReference type="Proteomes" id="UP000050795"/>
    </source>
</evidence>
<organism evidence="2 3">
    <name type="scientific">Trichobilharzia regenti</name>
    <name type="common">Nasal bird schistosome</name>
    <dbReference type="NCBI Taxonomy" id="157069"/>
    <lineage>
        <taxon>Eukaryota</taxon>
        <taxon>Metazoa</taxon>
        <taxon>Spiralia</taxon>
        <taxon>Lophotrochozoa</taxon>
        <taxon>Platyhelminthes</taxon>
        <taxon>Trematoda</taxon>
        <taxon>Digenea</taxon>
        <taxon>Strigeidida</taxon>
        <taxon>Schistosomatoidea</taxon>
        <taxon>Schistosomatidae</taxon>
        <taxon>Trichobilharzia</taxon>
    </lineage>
</organism>
<feature type="compositionally biased region" description="Polar residues" evidence="1">
    <location>
        <begin position="68"/>
        <end position="80"/>
    </location>
</feature>
<name>A0AA85KLM7_TRIRE</name>
<evidence type="ECO:0000256" key="1">
    <source>
        <dbReference type="SAM" id="MobiDB-lite"/>
    </source>
</evidence>
<sequence>MQNPNRSHTAMQTMIPVDASVQAEFLASEVTQTEPETALEISNPPNSVDASVESVDQSGNREQHTDSSEFTVSSVSNASL</sequence>
<dbReference type="Proteomes" id="UP000050795">
    <property type="component" value="Unassembled WGS sequence"/>
</dbReference>
<feature type="region of interest" description="Disordered" evidence="1">
    <location>
        <begin position="26"/>
        <end position="80"/>
    </location>
</feature>
<reference evidence="2" key="1">
    <citation type="submission" date="2022-06" db="EMBL/GenBank/DDBJ databases">
        <authorList>
            <person name="Berger JAMES D."/>
            <person name="Berger JAMES D."/>
        </authorList>
    </citation>
    <scope>NUCLEOTIDE SEQUENCE [LARGE SCALE GENOMIC DNA]</scope>
</reference>
<keyword evidence="2" id="KW-1185">Reference proteome</keyword>
<proteinExistence type="predicted"/>
<reference evidence="3" key="2">
    <citation type="submission" date="2023-11" db="UniProtKB">
        <authorList>
            <consortium name="WormBaseParasite"/>
        </authorList>
    </citation>
    <scope>IDENTIFICATION</scope>
</reference>
<dbReference type="WBParaSite" id="TREG1_96570.1">
    <property type="protein sequence ID" value="TREG1_96570.1"/>
    <property type="gene ID" value="TREG1_96570"/>
</dbReference>
<dbReference type="AlphaFoldDB" id="A0AA85KLM7"/>
<evidence type="ECO:0000313" key="3">
    <source>
        <dbReference type="WBParaSite" id="TREG1_96570.1"/>
    </source>
</evidence>